<keyword evidence="1" id="KW-0813">Transport</keyword>
<dbReference type="GO" id="GO:0005524">
    <property type="term" value="F:ATP binding"/>
    <property type="evidence" value="ECO:0007669"/>
    <property type="project" value="UniProtKB-KW"/>
</dbReference>
<reference evidence="5" key="1">
    <citation type="journal article" date="2021" name="PeerJ">
        <title>Extensive microbial diversity within the chicken gut microbiome revealed by metagenomics and culture.</title>
        <authorList>
            <person name="Gilroy R."/>
            <person name="Ravi A."/>
            <person name="Getino M."/>
            <person name="Pursley I."/>
            <person name="Horton D.L."/>
            <person name="Alikhan N.F."/>
            <person name="Baker D."/>
            <person name="Gharbi K."/>
            <person name="Hall N."/>
            <person name="Watson M."/>
            <person name="Adriaenssens E.M."/>
            <person name="Foster-Nyarko E."/>
            <person name="Jarju S."/>
            <person name="Secka A."/>
            <person name="Antonio M."/>
            <person name="Oren A."/>
            <person name="Chaudhuri R.R."/>
            <person name="La Ragione R."/>
            <person name="Hildebrand F."/>
            <person name="Pallen M.J."/>
        </authorList>
    </citation>
    <scope>NUCLEOTIDE SEQUENCE</scope>
    <source>
        <strain evidence="5">ChiW19-6364</strain>
    </source>
</reference>
<dbReference type="Gene3D" id="3.40.50.300">
    <property type="entry name" value="P-loop containing nucleotide triphosphate hydrolases"/>
    <property type="match status" value="1"/>
</dbReference>
<comment type="caution">
    <text evidence="5">The sequence shown here is derived from an EMBL/GenBank/DDBJ whole genome shotgun (WGS) entry which is preliminary data.</text>
</comment>
<accession>A0A9D2R772</accession>
<feature type="domain" description="ABC transporter" evidence="4">
    <location>
        <begin position="3"/>
        <end position="230"/>
    </location>
</feature>
<dbReference type="InterPro" id="IPR003439">
    <property type="entry name" value="ABC_transporter-like_ATP-bd"/>
</dbReference>
<evidence type="ECO:0000259" key="4">
    <source>
        <dbReference type="PROSITE" id="PS50893"/>
    </source>
</evidence>
<dbReference type="PROSITE" id="PS50893">
    <property type="entry name" value="ABC_TRANSPORTER_2"/>
    <property type="match status" value="1"/>
</dbReference>
<protein>
    <submittedName>
        <fullName evidence="5">ABC transporter ATP-binding protein</fullName>
    </submittedName>
</protein>
<dbReference type="PANTHER" id="PTHR42939">
    <property type="entry name" value="ABC TRANSPORTER ATP-BINDING PROTEIN ALBC-RELATED"/>
    <property type="match status" value="1"/>
</dbReference>
<evidence type="ECO:0000313" key="6">
    <source>
        <dbReference type="Proteomes" id="UP000823850"/>
    </source>
</evidence>
<evidence type="ECO:0000256" key="1">
    <source>
        <dbReference type="ARBA" id="ARBA00022448"/>
    </source>
</evidence>
<dbReference type="Pfam" id="PF00005">
    <property type="entry name" value="ABC_tran"/>
    <property type="match status" value="1"/>
</dbReference>
<dbReference type="PANTHER" id="PTHR42939:SF1">
    <property type="entry name" value="ABC TRANSPORTER ATP-BINDING PROTEIN ALBC-RELATED"/>
    <property type="match status" value="1"/>
</dbReference>
<name>A0A9D2R772_9FIRM</name>
<keyword evidence="2" id="KW-0547">Nucleotide-binding</keyword>
<dbReference type="AlphaFoldDB" id="A0A9D2R772"/>
<dbReference type="InterPro" id="IPR003593">
    <property type="entry name" value="AAA+_ATPase"/>
</dbReference>
<gene>
    <name evidence="5" type="ORF">H9913_06665</name>
</gene>
<dbReference type="InterPro" id="IPR017871">
    <property type="entry name" value="ABC_transporter-like_CS"/>
</dbReference>
<sequence>MKFIIEHLSKCFDKKEVLRDINFSFEEGKIYGLLGRNGAGKTTLFNCINRDIRTDGGRFYLEEEGEERAIQAEDIGYVLSAPAVPEFLTGREFLKFFLDINEGSVQQPKTIDEYFDYISIAPEDRDKLLKDYSHGMKNKMQMLVNIIARPKLLLLDEPLTSLDVVVAEEMKQLLRSLKDDRIIIFSTHIMDLALDLCDRIVLLSHGELELVEKSNLDSREFKEKIIAALREDAYV</sequence>
<dbReference type="CDD" id="cd03230">
    <property type="entry name" value="ABC_DR_subfamily_A"/>
    <property type="match status" value="1"/>
</dbReference>
<dbReference type="SUPFAM" id="SSF52540">
    <property type="entry name" value="P-loop containing nucleoside triphosphate hydrolases"/>
    <property type="match status" value="1"/>
</dbReference>
<reference evidence="5" key="2">
    <citation type="submission" date="2021-04" db="EMBL/GenBank/DDBJ databases">
        <authorList>
            <person name="Gilroy R."/>
        </authorList>
    </citation>
    <scope>NUCLEOTIDE SEQUENCE</scope>
    <source>
        <strain evidence="5">ChiW19-6364</strain>
    </source>
</reference>
<organism evidence="5 6">
    <name type="scientific">Candidatus Blautia stercoripullorum</name>
    <dbReference type="NCBI Taxonomy" id="2838502"/>
    <lineage>
        <taxon>Bacteria</taxon>
        <taxon>Bacillati</taxon>
        <taxon>Bacillota</taxon>
        <taxon>Clostridia</taxon>
        <taxon>Lachnospirales</taxon>
        <taxon>Lachnospiraceae</taxon>
        <taxon>Blautia</taxon>
    </lineage>
</organism>
<evidence type="ECO:0000256" key="2">
    <source>
        <dbReference type="ARBA" id="ARBA00022741"/>
    </source>
</evidence>
<evidence type="ECO:0000313" key="5">
    <source>
        <dbReference type="EMBL" id="HJD39695.1"/>
    </source>
</evidence>
<dbReference type="InterPro" id="IPR027417">
    <property type="entry name" value="P-loop_NTPase"/>
</dbReference>
<evidence type="ECO:0000256" key="3">
    <source>
        <dbReference type="ARBA" id="ARBA00022840"/>
    </source>
</evidence>
<dbReference type="EMBL" id="DWUX01000124">
    <property type="protein sequence ID" value="HJD39695.1"/>
    <property type="molecule type" value="Genomic_DNA"/>
</dbReference>
<dbReference type="Proteomes" id="UP000823850">
    <property type="component" value="Unassembled WGS sequence"/>
</dbReference>
<keyword evidence="3 5" id="KW-0067">ATP-binding</keyword>
<dbReference type="PROSITE" id="PS00211">
    <property type="entry name" value="ABC_TRANSPORTER_1"/>
    <property type="match status" value="1"/>
</dbReference>
<dbReference type="InterPro" id="IPR051782">
    <property type="entry name" value="ABC_Transporter_VariousFunc"/>
</dbReference>
<proteinExistence type="predicted"/>
<dbReference type="GO" id="GO:0016887">
    <property type="term" value="F:ATP hydrolysis activity"/>
    <property type="evidence" value="ECO:0007669"/>
    <property type="project" value="InterPro"/>
</dbReference>
<dbReference type="SMART" id="SM00382">
    <property type="entry name" value="AAA"/>
    <property type="match status" value="1"/>
</dbReference>